<evidence type="ECO:0000313" key="9">
    <source>
        <dbReference type="EMBL" id="TXN35688.1"/>
    </source>
</evidence>
<comment type="caution">
    <text evidence="9">The sequence shown here is derived from an EMBL/GenBank/DDBJ whole genome shotgun (WGS) entry which is preliminary data.</text>
</comment>
<dbReference type="PANTHER" id="PTHR38050:SF2">
    <property type="entry name" value="FERULOYL ESTERASE C-RELATED"/>
    <property type="match status" value="1"/>
</dbReference>
<comment type="subcellular location">
    <subcellularLocation>
        <location evidence="1">Secreted</location>
    </subcellularLocation>
</comment>
<keyword evidence="5" id="KW-0378">Hydrolase</keyword>
<accession>A0A5C8V4K7</accession>
<evidence type="ECO:0008006" key="11">
    <source>
        <dbReference type="Google" id="ProtNLM"/>
    </source>
</evidence>
<dbReference type="GO" id="GO:0030600">
    <property type="term" value="F:feruloyl esterase activity"/>
    <property type="evidence" value="ECO:0007669"/>
    <property type="project" value="InterPro"/>
</dbReference>
<evidence type="ECO:0000256" key="4">
    <source>
        <dbReference type="ARBA" id="ARBA00022729"/>
    </source>
</evidence>
<feature type="signal peptide" evidence="8">
    <location>
        <begin position="1"/>
        <end position="23"/>
    </location>
</feature>
<keyword evidence="10" id="KW-1185">Reference proteome</keyword>
<dbReference type="InterPro" id="IPR029058">
    <property type="entry name" value="AB_hydrolase_fold"/>
</dbReference>
<evidence type="ECO:0000256" key="5">
    <source>
        <dbReference type="ARBA" id="ARBA00022801"/>
    </source>
</evidence>
<proteinExistence type="predicted"/>
<name>A0A5C8V4K7_9FLAO</name>
<protein>
    <recommendedName>
        <fullName evidence="11">Polyhydroxybutyrate depolymerase</fullName>
    </recommendedName>
</protein>
<evidence type="ECO:0000256" key="1">
    <source>
        <dbReference type="ARBA" id="ARBA00004613"/>
    </source>
</evidence>
<dbReference type="RefSeq" id="WP_147744425.1">
    <property type="nucleotide sequence ID" value="NZ_VRUR01000002.1"/>
</dbReference>
<evidence type="ECO:0000256" key="3">
    <source>
        <dbReference type="ARBA" id="ARBA00022651"/>
    </source>
</evidence>
<gene>
    <name evidence="9" type="ORF">FVB32_14020</name>
</gene>
<feature type="chain" id="PRO_5022726885" description="Polyhydroxybutyrate depolymerase" evidence="8">
    <location>
        <begin position="24"/>
        <end position="324"/>
    </location>
</feature>
<keyword evidence="6" id="KW-0119">Carbohydrate metabolism</keyword>
<evidence type="ECO:0000256" key="6">
    <source>
        <dbReference type="ARBA" id="ARBA00023277"/>
    </source>
</evidence>
<dbReference type="InterPro" id="IPR043595">
    <property type="entry name" value="FaeB/C/D"/>
</dbReference>
<evidence type="ECO:0000256" key="2">
    <source>
        <dbReference type="ARBA" id="ARBA00022525"/>
    </source>
</evidence>
<dbReference type="SUPFAM" id="SSF53474">
    <property type="entry name" value="alpha/beta-Hydrolases"/>
    <property type="match status" value="1"/>
</dbReference>
<keyword evidence="3" id="KW-0858">Xylan degradation</keyword>
<dbReference type="EMBL" id="VRUR01000002">
    <property type="protein sequence ID" value="TXN35688.1"/>
    <property type="molecule type" value="Genomic_DNA"/>
</dbReference>
<evidence type="ECO:0000256" key="8">
    <source>
        <dbReference type="SAM" id="SignalP"/>
    </source>
</evidence>
<keyword evidence="2" id="KW-0964">Secreted</keyword>
<keyword evidence="4 8" id="KW-0732">Signal</keyword>
<evidence type="ECO:0000256" key="7">
    <source>
        <dbReference type="ARBA" id="ARBA00023326"/>
    </source>
</evidence>
<dbReference type="GO" id="GO:0045493">
    <property type="term" value="P:xylan catabolic process"/>
    <property type="evidence" value="ECO:0007669"/>
    <property type="project" value="UniProtKB-KW"/>
</dbReference>
<evidence type="ECO:0000313" key="10">
    <source>
        <dbReference type="Proteomes" id="UP000321456"/>
    </source>
</evidence>
<reference evidence="9 10" key="1">
    <citation type="submission" date="2019-08" db="EMBL/GenBank/DDBJ databases">
        <title>Professor.</title>
        <authorList>
            <person name="Park J.S."/>
        </authorList>
    </citation>
    <scope>NUCLEOTIDE SEQUENCE [LARGE SCALE GENOMIC DNA]</scope>
    <source>
        <strain evidence="9 10">176CP5-101</strain>
    </source>
</reference>
<organism evidence="9 10">
    <name type="scientific">Flagellimonas hymeniacidonis</name>
    <dbReference type="NCBI Taxonomy" id="2603628"/>
    <lineage>
        <taxon>Bacteria</taxon>
        <taxon>Pseudomonadati</taxon>
        <taxon>Bacteroidota</taxon>
        <taxon>Flavobacteriia</taxon>
        <taxon>Flavobacteriales</taxon>
        <taxon>Flavobacteriaceae</taxon>
        <taxon>Flagellimonas</taxon>
    </lineage>
</organism>
<sequence length="324" mass="36965">MTIFKNTNYLIIFLALCMGSINAQIGHEKNTLKDSIEIDGVWRNYEYHVPQHPIRKSRLIIVLHGDGMTTKSIQTTTGFEFNKLADNTGATIVVYPQGYKNYWNDCRREASFETKNKDINDVAFIKSIIQRMERRYHIDHKNVFAAGYFNGGNMCYKLAKSIPDVFKGFAAIGANLPIKSNDDCVPINKAVSIMVINNMSDTINPYKGGELASLDGFTRGKTLPTNETLDYWLTLLEQNDEAPLSSLSSTIVKANSTFFRDDYWSKEKNKRISLLKIVKGGYPFPNPHVDQWSQIAANMNKHINIPETVMRFFYQVQYSNTQLK</sequence>
<dbReference type="Proteomes" id="UP000321456">
    <property type="component" value="Unassembled WGS sequence"/>
</dbReference>
<dbReference type="Gene3D" id="3.40.50.1820">
    <property type="entry name" value="alpha/beta hydrolase"/>
    <property type="match status" value="1"/>
</dbReference>
<dbReference type="AlphaFoldDB" id="A0A5C8V4K7"/>
<keyword evidence="7" id="KW-0624">Polysaccharide degradation</keyword>
<dbReference type="GO" id="GO:0005576">
    <property type="term" value="C:extracellular region"/>
    <property type="evidence" value="ECO:0007669"/>
    <property type="project" value="UniProtKB-SubCell"/>
</dbReference>
<dbReference type="PANTHER" id="PTHR38050">
    <property type="match status" value="1"/>
</dbReference>